<keyword evidence="1" id="KW-0812">Transmembrane</keyword>
<dbReference type="EMBL" id="JACHGH010000003">
    <property type="protein sequence ID" value="MBB6452766.1"/>
    <property type="molecule type" value="Genomic_DNA"/>
</dbReference>
<organism evidence="2 3">
    <name type="scientific">Salirhabdus euzebyi</name>
    <dbReference type="NCBI Taxonomy" id="394506"/>
    <lineage>
        <taxon>Bacteria</taxon>
        <taxon>Bacillati</taxon>
        <taxon>Bacillota</taxon>
        <taxon>Bacilli</taxon>
        <taxon>Bacillales</taxon>
        <taxon>Bacillaceae</taxon>
        <taxon>Salirhabdus</taxon>
    </lineage>
</organism>
<evidence type="ECO:0000313" key="2">
    <source>
        <dbReference type="EMBL" id="MBB6452766.1"/>
    </source>
</evidence>
<sequence length="36" mass="4399">MVLKKMRKIKKWYKRNDLFIIVGILGIVMFIVFSRL</sequence>
<feature type="transmembrane region" description="Helical" evidence="1">
    <location>
        <begin position="12"/>
        <end position="33"/>
    </location>
</feature>
<reference evidence="2 3" key="1">
    <citation type="submission" date="2020-08" db="EMBL/GenBank/DDBJ databases">
        <title>Genomic Encyclopedia of Type Strains, Phase IV (KMG-IV): sequencing the most valuable type-strain genomes for metagenomic binning, comparative biology and taxonomic classification.</title>
        <authorList>
            <person name="Goeker M."/>
        </authorList>
    </citation>
    <scope>NUCLEOTIDE SEQUENCE [LARGE SCALE GENOMIC DNA]</scope>
    <source>
        <strain evidence="2 3">DSM 19612</strain>
    </source>
</reference>
<keyword evidence="3" id="KW-1185">Reference proteome</keyword>
<evidence type="ECO:0000313" key="3">
    <source>
        <dbReference type="Proteomes" id="UP000581688"/>
    </source>
</evidence>
<dbReference type="AlphaFoldDB" id="A0A841PYK2"/>
<proteinExistence type="predicted"/>
<protein>
    <submittedName>
        <fullName evidence="2">Putative negative regulator of RcsB-dependent stress response</fullName>
    </submittedName>
</protein>
<keyword evidence="1" id="KW-0472">Membrane</keyword>
<accession>A0A841PYK2</accession>
<evidence type="ECO:0000256" key="1">
    <source>
        <dbReference type="SAM" id="Phobius"/>
    </source>
</evidence>
<name>A0A841PYK2_9BACI</name>
<keyword evidence="1" id="KW-1133">Transmembrane helix</keyword>
<gene>
    <name evidence="2" type="ORF">HNQ94_001212</name>
</gene>
<dbReference type="Proteomes" id="UP000581688">
    <property type="component" value="Unassembled WGS sequence"/>
</dbReference>
<comment type="caution">
    <text evidence="2">The sequence shown here is derived from an EMBL/GenBank/DDBJ whole genome shotgun (WGS) entry which is preliminary data.</text>
</comment>